<dbReference type="AlphaFoldDB" id="A0A4Z2FMF6"/>
<reference evidence="2 3" key="1">
    <citation type="submission" date="2019-03" db="EMBL/GenBank/DDBJ databases">
        <title>First draft genome of Liparis tanakae, snailfish: a comprehensive survey of snailfish specific genes.</title>
        <authorList>
            <person name="Kim W."/>
            <person name="Song I."/>
            <person name="Jeong J.-H."/>
            <person name="Kim D."/>
            <person name="Kim S."/>
            <person name="Ryu S."/>
            <person name="Song J.Y."/>
            <person name="Lee S.K."/>
        </authorList>
    </citation>
    <scope>NUCLEOTIDE SEQUENCE [LARGE SCALE GENOMIC DNA]</scope>
    <source>
        <tissue evidence="2">Muscle</tissue>
    </source>
</reference>
<accession>A0A4Z2FMF6</accession>
<comment type="caution">
    <text evidence="2">The sequence shown here is derived from an EMBL/GenBank/DDBJ whole genome shotgun (WGS) entry which is preliminary data.</text>
</comment>
<protein>
    <submittedName>
        <fullName evidence="2">Uncharacterized protein</fullName>
    </submittedName>
</protein>
<dbReference type="Proteomes" id="UP000314294">
    <property type="component" value="Unassembled WGS sequence"/>
</dbReference>
<name>A0A4Z2FMF6_9TELE</name>
<sequence length="158" mass="17449">MWIGSCWASPPMLHSHRHLAHRPRRDRSPSRVELGVELGVELSSNNFTPVLLRICPTFEGGLSITERLDSNVIARSRTHNSPSGNGTLEQQAPPPSPFPIPLFVFLENLNEGRLTSRPSGGSSRPTRSTPPLILLKAERSLRLSNASGCETPKRKQIE</sequence>
<keyword evidence="3" id="KW-1185">Reference proteome</keyword>
<evidence type="ECO:0000313" key="3">
    <source>
        <dbReference type="Proteomes" id="UP000314294"/>
    </source>
</evidence>
<evidence type="ECO:0000256" key="1">
    <source>
        <dbReference type="SAM" id="MobiDB-lite"/>
    </source>
</evidence>
<feature type="region of interest" description="Disordered" evidence="1">
    <location>
        <begin position="73"/>
        <end position="100"/>
    </location>
</feature>
<dbReference type="EMBL" id="SRLO01001038">
    <property type="protein sequence ID" value="TNN42417.1"/>
    <property type="molecule type" value="Genomic_DNA"/>
</dbReference>
<organism evidence="2 3">
    <name type="scientific">Liparis tanakae</name>
    <name type="common">Tanaka's snailfish</name>
    <dbReference type="NCBI Taxonomy" id="230148"/>
    <lineage>
        <taxon>Eukaryota</taxon>
        <taxon>Metazoa</taxon>
        <taxon>Chordata</taxon>
        <taxon>Craniata</taxon>
        <taxon>Vertebrata</taxon>
        <taxon>Euteleostomi</taxon>
        <taxon>Actinopterygii</taxon>
        <taxon>Neopterygii</taxon>
        <taxon>Teleostei</taxon>
        <taxon>Neoteleostei</taxon>
        <taxon>Acanthomorphata</taxon>
        <taxon>Eupercaria</taxon>
        <taxon>Perciformes</taxon>
        <taxon>Cottioidei</taxon>
        <taxon>Cottales</taxon>
        <taxon>Liparidae</taxon>
        <taxon>Liparis</taxon>
    </lineage>
</organism>
<evidence type="ECO:0000313" key="2">
    <source>
        <dbReference type="EMBL" id="TNN42417.1"/>
    </source>
</evidence>
<proteinExistence type="predicted"/>
<feature type="region of interest" description="Disordered" evidence="1">
    <location>
        <begin position="113"/>
        <end position="132"/>
    </location>
</feature>
<feature type="compositionally biased region" description="Polar residues" evidence="1">
    <location>
        <begin position="79"/>
        <end position="90"/>
    </location>
</feature>
<gene>
    <name evidence="2" type="ORF">EYF80_047430</name>
</gene>